<dbReference type="InterPro" id="IPR029039">
    <property type="entry name" value="Flavoprotein-like_sf"/>
</dbReference>
<dbReference type="eggNOG" id="COG1182">
    <property type="taxonomic scope" value="Bacteria"/>
</dbReference>
<dbReference type="EC" id="1.6.5.-" evidence="6"/>
<dbReference type="OrthoDB" id="9787136at2"/>
<keyword evidence="9" id="KW-1185">Reference proteome</keyword>
<dbReference type="Gene3D" id="3.40.50.360">
    <property type="match status" value="1"/>
</dbReference>
<dbReference type="Pfam" id="PF02525">
    <property type="entry name" value="Flavodoxin_2"/>
    <property type="match status" value="1"/>
</dbReference>
<evidence type="ECO:0000313" key="8">
    <source>
        <dbReference type="EMBL" id="ETX29980.1"/>
    </source>
</evidence>
<comment type="caution">
    <text evidence="6">Lacks conserved residue(s) required for the propagation of feature annotation.</text>
</comment>
<dbReference type="Proteomes" id="UP000023430">
    <property type="component" value="Unassembled WGS sequence"/>
</dbReference>
<dbReference type="PANTHER" id="PTHR43741">
    <property type="entry name" value="FMN-DEPENDENT NADH-AZOREDUCTASE 1"/>
    <property type="match status" value="1"/>
</dbReference>
<dbReference type="AlphaFoldDB" id="X7FB24"/>
<feature type="binding site" evidence="6">
    <location>
        <begin position="17"/>
        <end position="19"/>
    </location>
    <ligand>
        <name>FMN</name>
        <dbReference type="ChEBI" id="CHEBI:58210"/>
    </ligand>
</feature>
<accession>X7FB24</accession>
<evidence type="ECO:0000313" key="9">
    <source>
        <dbReference type="Proteomes" id="UP000023430"/>
    </source>
</evidence>
<gene>
    <name evidence="6" type="primary">azoR</name>
    <name evidence="8" type="ORF">RISW2_20240</name>
</gene>
<comment type="cofactor">
    <cofactor evidence="6">
        <name>FMN</name>
        <dbReference type="ChEBI" id="CHEBI:58210"/>
    </cofactor>
    <text evidence="6">Binds 1 FMN per subunit.</text>
</comment>
<reference evidence="8 9" key="1">
    <citation type="submission" date="2014-01" db="EMBL/GenBank/DDBJ databases">
        <title>Roseivivax isoporae LMG 25204 Genome Sequencing.</title>
        <authorList>
            <person name="Lai Q."/>
            <person name="Li G."/>
            <person name="Shao Z."/>
        </authorList>
    </citation>
    <scope>NUCLEOTIDE SEQUENCE [LARGE SCALE GENOMIC DNA]</scope>
    <source>
        <strain evidence="8 9">LMG 25204</strain>
    </source>
</reference>
<evidence type="ECO:0000259" key="7">
    <source>
        <dbReference type="Pfam" id="PF02525"/>
    </source>
</evidence>
<dbReference type="EC" id="1.7.1.17" evidence="6"/>
<dbReference type="InterPro" id="IPR003680">
    <property type="entry name" value="Flavodoxin_fold"/>
</dbReference>
<dbReference type="PANTHER" id="PTHR43741:SF2">
    <property type="entry name" value="FMN-DEPENDENT NADH:QUINONE OXIDOREDUCTASE"/>
    <property type="match status" value="1"/>
</dbReference>
<comment type="function">
    <text evidence="6">Quinone reductase that provides resistance to thiol-specific stress caused by electrophilic quinones.</text>
</comment>
<evidence type="ECO:0000256" key="6">
    <source>
        <dbReference type="HAMAP-Rule" id="MF_01216"/>
    </source>
</evidence>
<feature type="binding site" evidence="6">
    <location>
        <position position="11"/>
    </location>
    <ligand>
        <name>FMN</name>
        <dbReference type="ChEBI" id="CHEBI:58210"/>
    </ligand>
</feature>
<evidence type="ECO:0000256" key="1">
    <source>
        <dbReference type="ARBA" id="ARBA00022630"/>
    </source>
</evidence>
<dbReference type="PATRIC" id="fig|1449351.3.peg.1176"/>
<keyword evidence="4 6" id="KW-0520">NAD</keyword>
<dbReference type="STRING" id="1449351.RISW2_20240"/>
<protein>
    <recommendedName>
        <fullName evidence="6">FMN dependent NADH:quinone oxidoreductase</fullName>
        <ecNumber evidence="6">1.6.5.-</ecNumber>
    </recommendedName>
    <alternativeName>
        <fullName evidence="6">Azo-dye reductase</fullName>
    </alternativeName>
    <alternativeName>
        <fullName evidence="6">FMN-dependent NADH-azo compound oxidoreductase</fullName>
    </alternativeName>
    <alternativeName>
        <fullName evidence="6">FMN-dependent NADH-azoreductase</fullName>
        <ecNumber evidence="6">1.7.1.17</ecNumber>
    </alternativeName>
</protein>
<keyword evidence="1 6" id="KW-0285">Flavoprotein</keyword>
<sequence>MAQNVLRIDASARRDGSISRRLVDRILDRFAPASVTRRDLADPLPLIDETWIGANFTPADQRTDEQRAALALSDELIAEIEAVDTLVIGLPIYNFGVPATFKAWIDLVARAGVTFRYTEAGPEGLLKDKRAIVAVASGGTEVGSDIDFATGYVRHMLAFIGITDVTFVSADRLMIDAEATLKDAEAQVDSLAA</sequence>
<dbReference type="SUPFAM" id="SSF52218">
    <property type="entry name" value="Flavoproteins"/>
    <property type="match status" value="1"/>
</dbReference>
<keyword evidence="3 6" id="KW-0560">Oxidoreductase</keyword>
<evidence type="ECO:0000256" key="5">
    <source>
        <dbReference type="ARBA" id="ARBA00048542"/>
    </source>
</evidence>
<dbReference type="InterPro" id="IPR050104">
    <property type="entry name" value="FMN-dep_NADH:Q_OxRdtase_AzoR1"/>
</dbReference>
<dbReference type="GO" id="GO:0016652">
    <property type="term" value="F:oxidoreductase activity, acting on NAD(P)H as acceptor"/>
    <property type="evidence" value="ECO:0007669"/>
    <property type="project" value="UniProtKB-UniRule"/>
</dbReference>
<comment type="subunit">
    <text evidence="6">Homodimer.</text>
</comment>
<organism evidence="8 9">
    <name type="scientific">Roseivivax isoporae LMG 25204</name>
    <dbReference type="NCBI Taxonomy" id="1449351"/>
    <lineage>
        <taxon>Bacteria</taxon>
        <taxon>Pseudomonadati</taxon>
        <taxon>Pseudomonadota</taxon>
        <taxon>Alphaproteobacteria</taxon>
        <taxon>Rhodobacterales</taxon>
        <taxon>Roseobacteraceae</taxon>
        <taxon>Roseivivax</taxon>
    </lineage>
</organism>
<dbReference type="GO" id="GO:0009055">
    <property type="term" value="F:electron transfer activity"/>
    <property type="evidence" value="ECO:0007669"/>
    <property type="project" value="UniProtKB-UniRule"/>
</dbReference>
<proteinExistence type="inferred from homology"/>
<name>X7FB24_9RHOB</name>
<dbReference type="HAMAP" id="MF_01216">
    <property type="entry name" value="Azoreductase_type1"/>
    <property type="match status" value="1"/>
</dbReference>
<feature type="domain" description="Flavodoxin-like fold" evidence="7">
    <location>
        <begin position="4"/>
        <end position="189"/>
    </location>
</feature>
<comment type="catalytic activity">
    <reaction evidence="5">
        <text>N,N-dimethyl-1,4-phenylenediamine + anthranilate + 2 NAD(+) = 2-(4-dimethylaminophenyl)diazenylbenzoate + 2 NADH + 2 H(+)</text>
        <dbReference type="Rhea" id="RHEA:55872"/>
        <dbReference type="ChEBI" id="CHEBI:15378"/>
        <dbReference type="ChEBI" id="CHEBI:15783"/>
        <dbReference type="ChEBI" id="CHEBI:16567"/>
        <dbReference type="ChEBI" id="CHEBI:57540"/>
        <dbReference type="ChEBI" id="CHEBI:57945"/>
        <dbReference type="ChEBI" id="CHEBI:71579"/>
        <dbReference type="EC" id="1.7.1.17"/>
    </reaction>
    <physiologicalReaction direction="right-to-left" evidence="5">
        <dbReference type="Rhea" id="RHEA:55874"/>
    </physiologicalReaction>
</comment>
<dbReference type="GO" id="GO:0010181">
    <property type="term" value="F:FMN binding"/>
    <property type="evidence" value="ECO:0007669"/>
    <property type="project" value="UniProtKB-UniRule"/>
</dbReference>
<dbReference type="GO" id="GO:0016655">
    <property type="term" value="F:oxidoreductase activity, acting on NAD(P)H, quinone or similar compound as acceptor"/>
    <property type="evidence" value="ECO:0007669"/>
    <property type="project" value="InterPro"/>
</dbReference>
<comment type="function">
    <text evidence="6">Also exhibits azoreductase activity. Catalyzes the reductive cleavage of the azo bond in aromatic azo compounds to the corresponding amines.</text>
</comment>
<evidence type="ECO:0000256" key="4">
    <source>
        <dbReference type="ARBA" id="ARBA00023027"/>
    </source>
</evidence>
<dbReference type="EMBL" id="JAME01000006">
    <property type="protein sequence ID" value="ETX29980.1"/>
    <property type="molecule type" value="Genomic_DNA"/>
</dbReference>
<comment type="similarity">
    <text evidence="6">Belongs to the azoreductase type 1 family.</text>
</comment>
<dbReference type="RefSeq" id="WP_043767790.1">
    <property type="nucleotide sequence ID" value="NZ_JAME01000006.1"/>
</dbReference>
<evidence type="ECO:0000256" key="2">
    <source>
        <dbReference type="ARBA" id="ARBA00022643"/>
    </source>
</evidence>
<keyword evidence="2 6" id="KW-0288">FMN</keyword>
<evidence type="ECO:0000256" key="3">
    <source>
        <dbReference type="ARBA" id="ARBA00023002"/>
    </source>
</evidence>
<comment type="caution">
    <text evidence="8">The sequence shown here is derived from an EMBL/GenBank/DDBJ whole genome shotgun (WGS) entry which is preliminary data.</text>
</comment>
<comment type="catalytic activity">
    <reaction evidence="6">
        <text>2 a quinone + NADH + H(+) = 2 a 1,4-benzosemiquinone + NAD(+)</text>
        <dbReference type="Rhea" id="RHEA:65952"/>
        <dbReference type="ChEBI" id="CHEBI:15378"/>
        <dbReference type="ChEBI" id="CHEBI:57540"/>
        <dbReference type="ChEBI" id="CHEBI:57945"/>
        <dbReference type="ChEBI" id="CHEBI:132124"/>
        <dbReference type="ChEBI" id="CHEBI:134225"/>
    </reaction>
</comment>
<dbReference type="InterPro" id="IPR023048">
    <property type="entry name" value="NADH:quinone_OxRdtase_FMN_depd"/>
</dbReference>